<keyword evidence="5" id="KW-1185">Reference proteome</keyword>
<evidence type="ECO:0000256" key="1">
    <source>
        <dbReference type="ARBA" id="ARBA00038299"/>
    </source>
</evidence>
<evidence type="ECO:0000313" key="5">
    <source>
        <dbReference type="Proteomes" id="UP000274822"/>
    </source>
</evidence>
<feature type="region of interest" description="Disordered" evidence="2">
    <location>
        <begin position="654"/>
        <end position="701"/>
    </location>
</feature>
<sequence>MGVKQPHFVDWLMTKFPGAFRPVTVHERAFFDTVYIDVNPLIHDTLRSSKTEKMFVKRFFDMIDKILTQCTPTRICYLAVDGPGPLAKLLEQRKRREKNKKKSNGLSTLQITPGCLFMERVEIYLAYYICRYLQTKKHPQDLKFVIDGAASPGEGESKIIQNLSENSALIEGSCAIVTPDSDAILQAIASGIPRLFVVRKIKQAQHKVLSIDSLTLQLNTWFPGQGARMRLDFVVLAMMCGNDYLGKLRHSSMDRLWLHYLGLKTGRSRRFGARFKDLFLVDAEGRTIDLRMLKALMAELPHYWRSDERWTSAPETSAPGTSAPGTSAPGTSASGASISVGEVDLAFEVDMEVEEADVEEADDVVVWKGLMALKKQVDVVTEDEVVGDLDEDIMDDDDIEMEEDEMEEEELEDVTVSYTFNAESSSPMFDVRTYLEGLLWNLTMYAEGRCPDFKYTYRYRMAPSPRQILEWVNEREKAAGTLVGQLITCPQSSQLPFSPLLCALLVLPERGNIYLHSSFSTLLTTHAALITAIVASQGSDGGALATLSAAISAIHSTLSPTDRLLLTPLFEFRNPSVWWQSLLREHDIPMPIPPSEAGDWPALARGSNIKFKDVVKTVPQDATAMGWIDAERLRVEAIQAGAWPFRKIFGGGTHRIDGGYQGRGQGRGRGYRGARRGESSRPSRGYQGSRRALGHNVQSAN</sequence>
<evidence type="ECO:0000256" key="2">
    <source>
        <dbReference type="SAM" id="MobiDB-lite"/>
    </source>
</evidence>
<protein>
    <submittedName>
        <fullName evidence="4">XRN 5'-3' exonuclease N-terminus-domain-containing protein</fullName>
    </submittedName>
</protein>
<dbReference type="GO" id="GO:0000956">
    <property type="term" value="P:nuclear-transcribed mRNA catabolic process"/>
    <property type="evidence" value="ECO:0007669"/>
    <property type="project" value="TreeGrafter"/>
</dbReference>
<accession>A0A433QGS0</accession>
<dbReference type="PANTHER" id="PTHR12341:SF7">
    <property type="entry name" value="5'-3' EXORIBONUCLEASE 1"/>
    <property type="match status" value="1"/>
</dbReference>
<dbReference type="GO" id="GO:0005634">
    <property type="term" value="C:nucleus"/>
    <property type="evidence" value="ECO:0007669"/>
    <property type="project" value="TreeGrafter"/>
</dbReference>
<feature type="compositionally biased region" description="Low complexity" evidence="2">
    <location>
        <begin position="316"/>
        <end position="336"/>
    </location>
</feature>
<proteinExistence type="inferred from homology"/>
<gene>
    <name evidence="4" type="ORF">BC938DRAFT_481209</name>
</gene>
<evidence type="ECO:0000259" key="3">
    <source>
        <dbReference type="Pfam" id="PF03159"/>
    </source>
</evidence>
<comment type="caution">
    <text evidence="4">The sequence shown here is derived from an EMBL/GenBank/DDBJ whole genome shotgun (WGS) entry which is preliminary data.</text>
</comment>
<dbReference type="PANTHER" id="PTHR12341">
    <property type="entry name" value="5'-&gt;3' EXORIBONUCLEASE"/>
    <property type="match status" value="1"/>
</dbReference>
<dbReference type="Proteomes" id="UP000274822">
    <property type="component" value="Unassembled WGS sequence"/>
</dbReference>
<feature type="compositionally biased region" description="Gly residues" evidence="2">
    <location>
        <begin position="654"/>
        <end position="668"/>
    </location>
</feature>
<feature type="domain" description="Xrn1 N-terminal" evidence="3">
    <location>
        <begin position="1"/>
        <end position="104"/>
    </location>
</feature>
<dbReference type="GO" id="GO:0016075">
    <property type="term" value="P:rRNA catabolic process"/>
    <property type="evidence" value="ECO:0007669"/>
    <property type="project" value="TreeGrafter"/>
</dbReference>
<dbReference type="InterPro" id="IPR027073">
    <property type="entry name" value="5_3_exoribonuclease"/>
</dbReference>
<dbReference type="EMBL" id="RBNJ01005818">
    <property type="protein sequence ID" value="RUS28983.1"/>
    <property type="molecule type" value="Genomic_DNA"/>
</dbReference>
<keyword evidence="4" id="KW-0540">Nuclease</keyword>
<dbReference type="InterPro" id="IPR004859">
    <property type="entry name" value="Xrn1_N"/>
</dbReference>
<organism evidence="4 5">
    <name type="scientific">Jimgerdemannia flammicorona</name>
    <dbReference type="NCBI Taxonomy" id="994334"/>
    <lineage>
        <taxon>Eukaryota</taxon>
        <taxon>Fungi</taxon>
        <taxon>Fungi incertae sedis</taxon>
        <taxon>Mucoromycota</taxon>
        <taxon>Mucoromycotina</taxon>
        <taxon>Endogonomycetes</taxon>
        <taxon>Endogonales</taxon>
        <taxon>Endogonaceae</taxon>
        <taxon>Jimgerdemannia</taxon>
    </lineage>
</organism>
<dbReference type="GO" id="GO:0003723">
    <property type="term" value="F:RNA binding"/>
    <property type="evidence" value="ECO:0007669"/>
    <property type="project" value="TreeGrafter"/>
</dbReference>
<feature type="region of interest" description="Disordered" evidence="2">
    <location>
        <begin position="311"/>
        <end position="336"/>
    </location>
</feature>
<dbReference type="Pfam" id="PF03159">
    <property type="entry name" value="XRN_N"/>
    <property type="match status" value="1"/>
</dbReference>
<dbReference type="GO" id="GO:0004534">
    <property type="term" value="F:5'-3' RNA exonuclease activity"/>
    <property type="evidence" value="ECO:0007669"/>
    <property type="project" value="TreeGrafter"/>
</dbReference>
<evidence type="ECO:0000313" key="4">
    <source>
        <dbReference type="EMBL" id="RUS28983.1"/>
    </source>
</evidence>
<dbReference type="AlphaFoldDB" id="A0A433QGS0"/>
<comment type="similarity">
    <text evidence="1">Belongs to the 5'-3' exonuclease family.</text>
</comment>
<dbReference type="Gene3D" id="3.40.50.12390">
    <property type="match status" value="2"/>
</dbReference>
<reference evidence="4 5" key="1">
    <citation type="journal article" date="2018" name="New Phytol.">
        <title>Phylogenomics of Endogonaceae and evolution of mycorrhizas within Mucoromycota.</title>
        <authorList>
            <person name="Chang Y."/>
            <person name="Desiro A."/>
            <person name="Na H."/>
            <person name="Sandor L."/>
            <person name="Lipzen A."/>
            <person name="Clum A."/>
            <person name="Barry K."/>
            <person name="Grigoriev I.V."/>
            <person name="Martin F.M."/>
            <person name="Stajich J.E."/>
            <person name="Smith M.E."/>
            <person name="Bonito G."/>
            <person name="Spatafora J.W."/>
        </authorList>
    </citation>
    <scope>NUCLEOTIDE SEQUENCE [LARGE SCALE GENOMIC DNA]</scope>
    <source>
        <strain evidence="4 5">AD002</strain>
    </source>
</reference>
<keyword evidence="4" id="KW-0378">Hydrolase</keyword>
<name>A0A433QGS0_9FUNG</name>
<keyword evidence="4" id="KW-0269">Exonuclease</keyword>